<dbReference type="AlphaFoldDB" id="A0A125Q9B8"/>
<gene>
    <name evidence="1" type="ORF">AS026_32260</name>
</gene>
<evidence type="ECO:0000313" key="2">
    <source>
        <dbReference type="Proteomes" id="UP000068164"/>
    </source>
</evidence>
<dbReference type="OrthoDB" id="8357709at2"/>
<name>A0A125Q9B8_9HYPH</name>
<sequence length="215" mass="23667">MIPSGLFYDLVDSQIAFKIVQRNFNSPNFIFSVPRVKDGQLRLTMLGSQPLVASADAILARLNALLCEHPVRQPNAHAFRPATSNAKIVGYSIFPEAEKGKQHGLPEEMSVECRIMPADRSSPGREISMVSVIVDGKHSLHLMETVGKDNLQEISRLSPHALPMEIHGGLAANGYYQESFVTLYGEEALEEAKVRLREACNRAVSAGTDARHAHH</sequence>
<dbReference type="RefSeq" id="WP_062368986.1">
    <property type="nucleotide sequence ID" value="NZ_LNCD01000033.1"/>
</dbReference>
<evidence type="ECO:0000313" key="1">
    <source>
        <dbReference type="EMBL" id="KWV56887.1"/>
    </source>
</evidence>
<comment type="caution">
    <text evidence="1">The sequence shown here is derived from an EMBL/GenBank/DDBJ whole genome shotgun (WGS) entry which is preliminary data.</text>
</comment>
<organism evidence="1 2">
    <name type="scientific">Rhizobium altiplani</name>
    <dbReference type="NCBI Taxonomy" id="1864509"/>
    <lineage>
        <taxon>Bacteria</taxon>
        <taxon>Pseudomonadati</taxon>
        <taxon>Pseudomonadota</taxon>
        <taxon>Alphaproteobacteria</taxon>
        <taxon>Hyphomicrobiales</taxon>
        <taxon>Rhizobiaceae</taxon>
        <taxon>Rhizobium/Agrobacterium group</taxon>
        <taxon>Rhizobium</taxon>
    </lineage>
</organism>
<accession>A0A125Q9B8</accession>
<reference evidence="1 2" key="1">
    <citation type="submission" date="2015-11" db="EMBL/GenBank/DDBJ databases">
        <title>Draft Genome Sequence of the Strain BR 10423 (Rhizobium sp.) isolated from nodules of Mimosa pudica.</title>
        <authorList>
            <person name="Barauna A.C."/>
            <person name="Zilli J.E."/>
            <person name="Simoes-Araujo J.L."/>
            <person name="Reis V.M."/>
            <person name="James E.K."/>
            <person name="Reis F.B.Jr."/>
            <person name="Rouws L.F."/>
            <person name="Passos S.R."/>
            <person name="Gois S.R."/>
        </authorList>
    </citation>
    <scope>NUCLEOTIDE SEQUENCE [LARGE SCALE GENOMIC DNA]</scope>
    <source>
        <strain evidence="1 2">BR10423</strain>
    </source>
</reference>
<dbReference type="EMBL" id="LNCD01000033">
    <property type="protein sequence ID" value="KWV56887.1"/>
    <property type="molecule type" value="Genomic_DNA"/>
</dbReference>
<proteinExistence type="predicted"/>
<keyword evidence="2" id="KW-1185">Reference proteome</keyword>
<dbReference type="Proteomes" id="UP000068164">
    <property type="component" value="Unassembled WGS sequence"/>
</dbReference>
<protein>
    <submittedName>
        <fullName evidence="1">Uncharacterized protein</fullName>
    </submittedName>
</protein>